<organism evidence="3 4">
    <name type="scientific">Eeniella nana</name>
    <name type="common">Yeast</name>
    <name type="synonym">Brettanomyces nanus</name>
    <dbReference type="NCBI Taxonomy" id="13502"/>
    <lineage>
        <taxon>Eukaryota</taxon>
        <taxon>Fungi</taxon>
        <taxon>Dikarya</taxon>
        <taxon>Ascomycota</taxon>
        <taxon>Saccharomycotina</taxon>
        <taxon>Pichiomycetes</taxon>
        <taxon>Pichiales</taxon>
        <taxon>Pichiaceae</taxon>
        <taxon>Brettanomyces</taxon>
    </lineage>
</organism>
<dbReference type="RefSeq" id="XP_038776370.1">
    <property type="nucleotide sequence ID" value="XM_038920442.1"/>
</dbReference>
<dbReference type="GO" id="GO:0005737">
    <property type="term" value="C:cytoplasm"/>
    <property type="evidence" value="ECO:0007669"/>
    <property type="project" value="TreeGrafter"/>
</dbReference>
<protein>
    <recommendedName>
        <fullName evidence="5">Initiator tRNA phosphoribosyl transferase</fullName>
    </recommendedName>
</protein>
<dbReference type="OrthoDB" id="45256at2759"/>
<dbReference type="PANTHER" id="PTHR31811:SF0">
    <property type="entry name" value="TRNA A64-2'-O-RIBOSYLPHOSPHATE TRANSFERASE"/>
    <property type="match status" value="1"/>
</dbReference>
<evidence type="ECO:0000313" key="4">
    <source>
        <dbReference type="Proteomes" id="UP000662931"/>
    </source>
</evidence>
<feature type="domain" description="Rit1 N-terminal" evidence="2">
    <location>
        <begin position="18"/>
        <end position="279"/>
    </location>
</feature>
<gene>
    <name evidence="3" type="ORF">FOA43_000107</name>
</gene>
<sequence>MTDPEILKDLKELEKSSRRSNLSIRNRLLSILHDHSYLVNLRNAVFKEFDVLFIPNERCGLWYLKHDEFPATCYFKSTDGHTGQWDFSTRRLNFHLLPLLASHDALVIVDSTRSGKKMSDAFSRTIPIWCSILGKMISPELSWNQLLFVPSVVSTMERETIIKKLDVLYEKFLGLDLSIPVPKPLRPFRPVWISPGSLIDASAVRELLNLETQQFQPLFLVTASKACPDGEDKMAAYTYVQGAADDHESWSRGLDSQMFWNHVECFSDVLTDESMVVSNVVRLVDSARLASSPVQTIVSGCTAFWDTTDVTQITSQIFLGKLQDQLPHHIDVNWKSNDFTLVVVLDESIVASTPHCASYPLTSGSKKSSRQLRKELPKIMNLIKSVLYADDSNRIILLCGDGSDLSVGVLLACLCMYYNENWTYRLDSPNINKVDKVQIHRHLARIVEKRRVNPSRATLNSVNYVLMS</sequence>
<dbReference type="InterPro" id="IPR033449">
    <property type="entry name" value="Rit1_N"/>
</dbReference>
<dbReference type="KEGG" id="bnn:FOA43_000107"/>
<proteinExistence type="predicted"/>
<name>A0A875RXR3_EENNA</name>
<dbReference type="AlphaFoldDB" id="A0A875RXR3"/>
<dbReference type="EMBL" id="CP064812">
    <property type="protein sequence ID" value="QPG72805.1"/>
    <property type="molecule type" value="Genomic_DNA"/>
</dbReference>
<dbReference type="Pfam" id="PF17184">
    <property type="entry name" value="Rit1_C"/>
    <property type="match status" value="1"/>
</dbReference>
<dbReference type="GO" id="GO:0043399">
    <property type="term" value="F:tRNA adenosine(64)-2'-O-ribosylphosphate transferase activity"/>
    <property type="evidence" value="ECO:0007669"/>
    <property type="project" value="InterPro"/>
</dbReference>
<dbReference type="GO" id="GO:0019988">
    <property type="term" value="P:charged-tRNA amino acid modification"/>
    <property type="evidence" value="ECO:0007669"/>
    <property type="project" value="InterPro"/>
</dbReference>
<dbReference type="Proteomes" id="UP000662931">
    <property type="component" value="Chromosome 1"/>
</dbReference>
<evidence type="ECO:0000259" key="2">
    <source>
        <dbReference type="Pfam" id="PF17184"/>
    </source>
</evidence>
<dbReference type="GeneID" id="62193508"/>
<evidence type="ECO:0008006" key="5">
    <source>
        <dbReference type="Google" id="ProtNLM"/>
    </source>
</evidence>
<dbReference type="InterPro" id="IPR007306">
    <property type="entry name" value="Rit1"/>
</dbReference>
<accession>A0A875RXR3</accession>
<dbReference type="PIRSF" id="PIRSF007747">
    <property type="entry name" value="Ribosyl_Ptfrase"/>
    <property type="match status" value="1"/>
</dbReference>
<reference evidence="3" key="1">
    <citation type="submission" date="2020-10" db="EMBL/GenBank/DDBJ databases">
        <authorList>
            <person name="Roach M.J.R."/>
        </authorList>
    </citation>
    <scope>NUCLEOTIDE SEQUENCE</scope>
    <source>
        <strain evidence="3">CBS 1945</strain>
    </source>
</reference>
<feature type="domain" description="Rit1 DUSP-like" evidence="1">
    <location>
        <begin position="357"/>
        <end position="466"/>
    </location>
</feature>
<dbReference type="PANTHER" id="PTHR31811">
    <property type="entry name" value="TRNA A64-2'-O-RIBOSYLPHOSPHATE TRANSFERASE"/>
    <property type="match status" value="1"/>
</dbReference>
<dbReference type="InterPro" id="IPR033421">
    <property type="entry name" value="Rit1_DUSP-like"/>
</dbReference>
<keyword evidence="4" id="KW-1185">Reference proteome</keyword>
<dbReference type="Pfam" id="PF04179">
    <property type="entry name" value="Init_tRNA_PT"/>
    <property type="match status" value="1"/>
</dbReference>
<evidence type="ECO:0000313" key="3">
    <source>
        <dbReference type="EMBL" id="QPG72805.1"/>
    </source>
</evidence>
<evidence type="ECO:0000259" key="1">
    <source>
        <dbReference type="Pfam" id="PF04179"/>
    </source>
</evidence>